<evidence type="ECO:0000313" key="3">
    <source>
        <dbReference type="Proteomes" id="UP000440694"/>
    </source>
</evidence>
<feature type="signal peptide" evidence="1">
    <location>
        <begin position="1"/>
        <end position="22"/>
    </location>
</feature>
<protein>
    <submittedName>
        <fullName evidence="2">Uncharacterized protein</fullName>
    </submittedName>
</protein>
<keyword evidence="3" id="KW-1185">Reference proteome</keyword>
<organism evidence="2 3">
    <name type="scientific">Hyphomicrobium album</name>
    <dbReference type="NCBI Taxonomy" id="2665159"/>
    <lineage>
        <taxon>Bacteria</taxon>
        <taxon>Pseudomonadati</taxon>
        <taxon>Pseudomonadota</taxon>
        <taxon>Alphaproteobacteria</taxon>
        <taxon>Hyphomicrobiales</taxon>
        <taxon>Hyphomicrobiaceae</taxon>
        <taxon>Hyphomicrobium</taxon>
    </lineage>
</organism>
<gene>
    <name evidence="2" type="ORF">GIW81_05700</name>
</gene>
<dbReference type="Proteomes" id="UP000440694">
    <property type="component" value="Unassembled WGS sequence"/>
</dbReference>
<proteinExistence type="predicted"/>
<reference evidence="2 3" key="1">
    <citation type="submission" date="2019-11" db="EMBL/GenBank/DDBJ databases">
        <title>Identification of a novel strain.</title>
        <authorList>
            <person name="Xu Q."/>
            <person name="Wang G."/>
        </authorList>
    </citation>
    <scope>NUCLEOTIDE SEQUENCE [LARGE SCALE GENOMIC DNA]</scope>
    <source>
        <strain evidence="3">xq</strain>
    </source>
</reference>
<evidence type="ECO:0000256" key="1">
    <source>
        <dbReference type="SAM" id="SignalP"/>
    </source>
</evidence>
<comment type="caution">
    <text evidence="2">The sequence shown here is derived from an EMBL/GenBank/DDBJ whole genome shotgun (WGS) entry which is preliminary data.</text>
</comment>
<name>A0A6I3KIE8_9HYPH</name>
<keyword evidence="1" id="KW-0732">Signal</keyword>
<sequence>MIRVLIRTTLTAVAIAALPALGAAQTIPKTKGPTRTIGLFDFLCLKQLPDLNGIERAAGFGEFDQLTGEDLAPYAPPVPTDKLFAWRYHDHGEQFILTASQAKPDDEFKKKMPAFANATNTACSLLVPSAKPDPLLGELTRVMGRAADQSWQEGPMRVYTWTHQRPDALSYVHYYAPENAGAKAVLRASVFVRK</sequence>
<dbReference type="AlphaFoldDB" id="A0A6I3KIE8"/>
<accession>A0A6I3KIE8</accession>
<dbReference type="EMBL" id="WMBQ01000001">
    <property type="protein sequence ID" value="MTD93826.1"/>
    <property type="molecule type" value="Genomic_DNA"/>
</dbReference>
<evidence type="ECO:0000313" key="2">
    <source>
        <dbReference type="EMBL" id="MTD93826.1"/>
    </source>
</evidence>
<dbReference type="RefSeq" id="WP_154738328.1">
    <property type="nucleotide sequence ID" value="NZ_WMBQ01000001.1"/>
</dbReference>
<feature type="chain" id="PRO_5026313770" evidence="1">
    <location>
        <begin position="23"/>
        <end position="194"/>
    </location>
</feature>